<keyword evidence="2 11" id="KW-0813">Transport</keyword>
<dbReference type="SUPFAM" id="SSF56935">
    <property type="entry name" value="Porins"/>
    <property type="match status" value="1"/>
</dbReference>
<keyword evidence="9 11" id="KW-0472">Membrane</keyword>
<evidence type="ECO:0000256" key="12">
    <source>
        <dbReference type="RuleBase" id="RU003357"/>
    </source>
</evidence>
<name>A0A1L3ZZY6_9SPHN</name>
<keyword evidence="5 11" id="KW-0812">Transmembrane</keyword>
<evidence type="ECO:0000256" key="10">
    <source>
        <dbReference type="ARBA" id="ARBA00023237"/>
    </source>
</evidence>
<dbReference type="PROSITE" id="PS52016">
    <property type="entry name" value="TONB_DEPENDENT_REC_3"/>
    <property type="match status" value="1"/>
</dbReference>
<evidence type="ECO:0000313" key="17">
    <source>
        <dbReference type="Proteomes" id="UP000182063"/>
    </source>
</evidence>
<dbReference type="CDD" id="cd01347">
    <property type="entry name" value="ligand_gated_channel"/>
    <property type="match status" value="1"/>
</dbReference>
<organism evidence="16 17">
    <name type="scientific">Tardibacter chloracetimidivorans</name>
    <dbReference type="NCBI Taxonomy" id="1921510"/>
    <lineage>
        <taxon>Bacteria</taxon>
        <taxon>Pseudomonadati</taxon>
        <taxon>Pseudomonadota</taxon>
        <taxon>Alphaproteobacteria</taxon>
        <taxon>Sphingomonadales</taxon>
        <taxon>Sphingomonadaceae</taxon>
        <taxon>Tardibacter</taxon>
    </lineage>
</organism>
<evidence type="ECO:0000256" key="3">
    <source>
        <dbReference type="ARBA" id="ARBA00022452"/>
    </source>
</evidence>
<comment type="subcellular location">
    <subcellularLocation>
        <location evidence="1 11">Cell outer membrane</location>
        <topology evidence="1 11">Multi-pass membrane protein</topology>
    </subcellularLocation>
</comment>
<dbReference type="Pfam" id="PF07715">
    <property type="entry name" value="Plug"/>
    <property type="match status" value="1"/>
</dbReference>
<reference evidence="17" key="1">
    <citation type="submission" date="2016-11" db="EMBL/GenBank/DDBJ databases">
        <title>Complete Genome Sequence of alachlor-degrading Sphingomonas sp. strain JJ-A5.</title>
        <authorList>
            <person name="Lee H."/>
            <person name="Ka J.-O."/>
        </authorList>
    </citation>
    <scope>NUCLEOTIDE SEQUENCE [LARGE SCALE GENOMIC DNA]</scope>
    <source>
        <strain evidence="17">JJ-A5</strain>
    </source>
</reference>
<evidence type="ECO:0000256" key="6">
    <source>
        <dbReference type="ARBA" id="ARBA00023004"/>
    </source>
</evidence>
<evidence type="ECO:0000256" key="1">
    <source>
        <dbReference type="ARBA" id="ARBA00004571"/>
    </source>
</evidence>
<evidence type="ECO:0000256" key="4">
    <source>
        <dbReference type="ARBA" id="ARBA00022496"/>
    </source>
</evidence>
<keyword evidence="6" id="KW-0408">Iron</keyword>
<dbReference type="InterPro" id="IPR039426">
    <property type="entry name" value="TonB-dep_rcpt-like"/>
</dbReference>
<dbReference type="InterPro" id="IPR000531">
    <property type="entry name" value="Beta-barrel_TonB"/>
</dbReference>
<gene>
    <name evidence="16" type="ORF">BSL82_14355</name>
</gene>
<feature type="domain" description="TonB-dependent receptor-like beta-barrel" evidence="14">
    <location>
        <begin position="303"/>
        <end position="785"/>
    </location>
</feature>
<dbReference type="Proteomes" id="UP000182063">
    <property type="component" value="Chromosome"/>
</dbReference>
<sequence length="820" mass="89014">MAQSVEPEGAGVPAAAPAPTQATADAPPAVPAETVPAETGVGEAGLAEIIVTATRRDTNLQTTPVAVSAVDSSLINQAAPRDIGDLATFVPNFSAAKITGFNAASFALRGVSVNNIIVYYEAPVGVLLDDFVMPSVQTQLLDTFDIAQLEVLRGPQGTLFGKNTTGGAVTVRTKRPELDRIGGEARATYGSFNAYQLQGALNLPIITDVLGLRLVGSYAKSDGYMRNGYCYGPVVTFGPSKYAGVSGCGDGRRIGGTDVFSGRAKLLWEPTSDISALLQYEIIRDNSEPAVAIEDTPPGNNFLFNVLGVGGARNTGDPLDRHGLTFRETEYIETSKARVDVDGVFLNVNVDIGPGTITNVAGYRFQRSRLPNSTTGMGSIVAPDGDELALFDLNRSDNRKTWQEELRFASDFGGRFDFVSGVFYQREHVDFCVAQVLGFQDLVGATTPYGAWDDNPFVLCNDQRSRSTAVYAEGTYKFTDDLTLTVGGRYTWEKKKWRGRQQSFVQDITGDPTMTWRDVSLMELNDFGRFPTGVVSNSASFKEPTWRVSLGYRFSPTIYGYATYSRGFKGGGYNDQIGSFAPFGANLDAFAAAAAPTDPETADSYEAGVKTEFLDRRLRFNLTGFYVKYKDLQKQIVTPLSVNGQTFQVTRFFNAAAAEVKGIEAEVTAIPIEGLTLRANLGYQDGKYNEYVTPLPAGYDLATAPLDRAPKWQWAADAAYEHPIGDMGSVFLNGNVAYTGRNLFSQSITSPDENAYLQARTVFNGSIGFKGPDDAYSIRLIGRNLTDKRYRVSQLIVGGLWTFSNYAPPRSWAIEGSFKF</sequence>
<dbReference type="STRING" id="1921510.BSL82_14355"/>
<evidence type="ECO:0000256" key="11">
    <source>
        <dbReference type="PROSITE-ProRule" id="PRU01360"/>
    </source>
</evidence>
<dbReference type="GO" id="GO:0006826">
    <property type="term" value="P:iron ion transport"/>
    <property type="evidence" value="ECO:0007669"/>
    <property type="project" value="UniProtKB-KW"/>
</dbReference>
<evidence type="ECO:0000256" key="5">
    <source>
        <dbReference type="ARBA" id="ARBA00022692"/>
    </source>
</evidence>
<keyword evidence="7" id="KW-0406">Ion transport</keyword>
<dbReference type="EMBL" id="CP018221">
    <property type="protein sequence ID" value="API61175.1"/>
    <property type="molecule type" value="Genomic_DNA"/>
</dbReference>
<keyword evidence="8 12" id="KW-0798">TonB box</keyword>
<evidence type="ECO:0000259" key="14">
    <source>
        <dbReference type="Pfam" id="PF00593"/>
    </source>
</evidence>
<proteinExistence type="inferred from homology"/>
<evidence type="ECO:0000313" key="16">
    <source>
        <dbReference type="EMBL" id="API61175.1"/>
    </source>
</evidence>
<protein>
    <submittedName>
        <fullName evidence="16">TonB-dependent receptor</fullName>
    </submittedName>
</protein>
<feature type="region of interest" description="Disordered" evidence="13">
    <location>
        <begin position="1"/>
        <end position="37"/>
    </location>
</feature>
<dbReference type="GO" id="GO:0009279">
    <property type="term" value="C:cell outer membrane"/>
    <property type="evidence" value="ECO:0007669"/>
    <property type="project" value="UniProtKB-SubCell"/>
</dbReference>
<accession>A0A1L3ZZY6</accession>
<keyword evidence="4" id="KW-0410">Iron transport</keyword>
<dbReference type="PANTHER" id="PTHR32552:SF81">
    <property type="entry name" value="TONB-DEPENDENT OUTER MEMBRANE RECEPTOR"/>
    <property type="match status" value="1"/>
</dbReference>
<dbReference type="KEGG" id="sphj:BSL82_14355"/>
<evidence type="ECO:0000256" key="7">
    <source>
        <dbReference type="ARBA" id="ARBA00023065"/>
    </source>
</evidence>
<keyword evidence="3 11" id="KW-1134">Transmembrane beta strand</keyword>
<dbReference type="InterPro" id="IPR036942">
    <property type="entry name" value="Beta-barrel_TonB_sf"/>
</dbReference>
<dbReference type="Gene3D" id="2.40.170.20">
    <property type="entry name" value="TonB-dependent receptor, beta-barrel domain"/>
    <property type="match status" value="1"/>
</dbReference>
<evidence type="ECO:0000256" key="9">
    <source>
        <dbReference type="ARBA" id="ARBA00023136"/>
    </source>
</evidence>
<dbReference type="Pfam" id="PF00593">
    <property type="entry name" value="TonB_dep_Rec_b-barrel"/>
    <property type="match status" value="1"/>
</dbReference>
<keyword evidence="16" id="KW-0675">Receptor</keyword>
<evidence type="ECO:0000259" key="15">
    <source>
        <dbReference type="Pfam" id="PF07715"/>
    </source>
</evidence>
<feature type="domain" description="TonB-dependent receptor plug" evidence="15">
    <location>
        <begin position="60"/>
        <end position="168"/>
    </location>
</feature>
<keyword evidence="10 11" id="KW-0998">Cell outer membrane</keyword>
<dbReference type="AlphaFoldDB" id="A0A1L3ZZY6"/>
<evidence type="ECO:0000256" key="8">
    <source>
        <dbReference type="ARBA" id="ARBA00023077"/>
    </source>
</evidence>
<comment type="similarity">
    <text evidence="11 12">Belongs to the TonB-dependent receptor family.</text>
</comment>
<dbReference type="PANTHER" id="PTHR32552">
    <property type="entry name" value="FERRICHROME IRON RECEPTOR-RELATED"/>
    <property type="match status" value="1"/>
</dbReference>
<evidence type="ECO:0000256" key="13">
    <source>
        <dbReference type="SAM" id="MobiDB-lite"/>
    </source>
</evidence>
<keyword evidence="17" id="KW-1185">Reference proteome</keyword>
<dbReference type="InterPro" id="IPR012910">
    <property type="entry name" value="Plug_dom"/>
</dbReference>
<evidence type="ECO:0000256" key="2">
    <source>
        <dbReference type="ARBA" id="ARBA00022448"/>
    </source>
</evidence>